<dbReference type="InterPro" id="IPR000994">
    <property type="entry name" value="Pept_M24"/>
</dbReference>
<dbReference type="HAMAP" id="MF_01974">
    <property type="entry name" value="MetAP_1"/>
    <property type="match status" value="1"/>
</dbReference>
<comment type="similarity">
    <text evidence="6">Belongs to the peptidase M24A family. Methionine aminopeptidase type 1 subfamily.</text>
</comment>
<feature type="binding site" evidence="6">
    <location>
        <position position="202"/>
    </location>
    <ligand>
        <name>a divalent metal cation</name>
        <dbReference type="ChEBI" id="CHEBI:60240"/>
        <label>2</label>
        <note>catalytic</note>
    </ligand>
</feature>
<feature type="binding site" evidence="6">
    <location>
        <position position="106"/>
    </location>
    <ligand>
        <name>a divalent metal cation</name>
        <dbReference type="ChEBI" id="CHEBI:60240"/>
        <label>2</label>
        <note>catalytic</note>
    </ligand>
</feature>
<protein>
    <recommendedName>
        <fullName evidence="6 7">Methionine aminopeptidase</fullName>
        <shortName evidence="6">MAP</shortName>
        <shortName evidence="6">MetAP</shortName>
        <ecNumber evidence="6 7">3.4.11.18</ecNumber>
    </recommendedName>
    <alternativeName>
        <fullName evidence="6">Peptidase M</fullName>
    </alternativeName>
</protein>
<dbReference type="NCBIfam" id="TIGR00500">
    <property type="entry name" value="met_pdase_I"/>
    <property type="match status" value="1"/>
</dbReference>
<evidence type="ECO:0000256" key="2">
    <source>
        <dbReference type="ARBA" id="ARBA00022438"/>
    </source>
</evidence>
<dbReference type="Proteomes" id="UP000759273">
    <property type="component" value="Unassembled WGS sequence"/>
</dbReference>
<dbReference type="PRINTS" id="PR00599">
    <property type="entry name" value="MAPEPTIDASE"/>
</dbReference>
<dbReference type="GO" id="GO:0046872">
    <property type="term" value="F:metal ion binding"/>
    <property type="evidence" value="ECO:0007669"/>
    <property type="project" value="UniProtKB-UniRule"/>
</dbReference>
<comment type="cofactor">
    <cofactor evidence="6">
        <name>Co(2+)</name>
        <dbReference type="ChEBI" id="CHEBI:48828"/>
    </cofactor>
    <cofactor evidence="6">
        <name>Zn(2+)</name>
        <dbReference type="ChEBI" id="CHEBI:29105"/>
    </cofactor>
    <cofactor evidence="6">
        <name>Mn(2+)</name>
        <dbReference type="ChEBI" id="CHEBI:29035"/>
    </cofactor>
    <cofactor evidence="6">
        <name>Fe(2+)</name>
        <dbReference type="ChEBI" id="CHEBI:29033"/>
    </cofactor>
    <text evidence="6">Binds 2 divalent metal cations per subunit. Has a high-affinity and a low affinity metal-binding site. The true nature of the physiological cofactor is under debate. The enzyme is active with cobalt, zinc, manganese or divalent iron ions. Most likely, methionine aminopeptidases function as mononuclear Fe(2+)-metalloproteases under physiological conditions, and the catalytically relevant metal-binding site has been assigned to the histidine-containing high-affinity site.</text>
</comment>
<dbReference type="InterPro" id="IPR002467">
    <property type="entry name" value="Pept_M24A_MAP1"/>
</dbReference>
<feature type="domain" description="Peptidase M24" evidence="8">
    <location>
        <begin position="11"/>
        <end position="239"/>
    </location>
</feature>
<dbReference type="CDD" id="cd01086">
    <property type="entry name" value="MetAP1"/>
    <property type="match status" value="1"/>
</dbReference>
<dbReference type="InterPro" id="IPR001714">
    <property type="entry name" value="Pept_M24_MAP"/>
</dbReference>
<feature type="binding site" evidence="6">
    <location>
        <position position="95"/>
    </location>
    <ligand>
        <name>a divalent metal cation</name>
        <dbReference type="ChEBI" id="CHEBI:60240"/>
        <label>1</label>
    </ligand>
</feature>
<dbReference type="SUPFAM" id="SSF55920">
    <property type="entry name" value="Creatinase/aminopeptidase"/>
    <property type="match status" value="1"/>
</dbReference>
<gene>
    <name evidence="6 9" type="primary">map</name>
    <name evidence="9" type="ORF">KHY36_03545</name>
</gene>
<comment type="subunit">
    <text evidence="6">Monomer.</text>
</comment>
<comment type="caution">
    <text evidence="9">The sequence shown here is derived from an EMBL/GenBank/DDBJ whole genome shotgun (WGS) entry which is preliminary data.</text>
</comment>
<proteinExistence type="inferred from homology"/>
<feature type="binding site" evidence="6">
    <location>
        <position position="233"/>
    </location>
    <ligand>
        <name>a divalent metal cation</name>
        <dbReference type="ChEBI" id="CHEBI:60240"/>
        <label>1</label>
    </ligand>
</feature>
<dbReference type="EC" id="3.4.11.18" evidence="6 7"/>
<dbReference type="PANTHER" id="PTHR43330">
    <property type="entry name" value="METHIONINE AMINOPEPTIDASE"/>
    <property type="match status" value="1"/>
</dbReference>
<dbReference type="AlphaFoldDB" id="A0A943DFI2"/>
<keyword evidence="5 6" id="KW-0378">Hydrolase</keyword>
<dbReference type="PANTHER" id="PTHR43330:SF27">
    <property type="entry name" value="METHIONINE AMINOPEPTIDASE"/>
    <property type="match status" value="1"/>
</dbReference>
<keyword evidence="4 6" id="KW-0479">Metal-binding</keyword>
<evidence type="ECO:0000256" key="5">
    <source>
        <dbReference type="ARBA" id="ARBA00022801"/>
    </source>
</evidence>
<feature type="binding site" evidence="6">
    <location>
        <position position="176"/>
    </location>
    <ligand>
        <name>substrate</name>
    </ligand>
</feature>
<evidence type="ECO:0000256" key="3">
    <source>
        <dbReference type="ARBA" id="ARBA00022670"/>
    </source>
</evidence>
<evidence type="ECO:0000313" key="10">
    <source>
        <dbReference type="Proteomes" id="UP000759273"/>
    </source>
</evidence>
<feature type="binding site" evidence="6">
    <location>
        <position position="106"/>
    </location>
    <ligand>
        <name>a divalent metal cation</name>
        <dbReference type="ChEBI" id="CHEBI:60240"/>
        <label>1</label>
    </ligand>
</feature>
<feature type="binding site" evidence="6">
    <location>
        <position position="169"/>
    </location>
    <ligand>
        <name>a divalent metal cation</name>
        <dbReference type="ChEBI" id="CHEBI:60240"/>
        <label>2</label>
        <note>catalytic</note>
    </ligand>
</feature>
<dbReference type="Gene3D" id="3.90.230.10">
    <property type="entry name" value="Creatinase/methionine aminopeptidase superfamily"/>
    <property type="match status" value="1"/>
</dbReference>
<dbReference type="GO" id="GO:0004239">
    <property type="term" value="F:initiator methionyl aminopeptidase activity"/>
    <property type="evidence" value="ECO:0007669"/>
    <property type="project" value="UniProtKB-UniRule"/>
</dbReference>
<dbReference type="GO" id="GO:0070006">
    <property type="term" value="F:metalloaminopeptidase activity"/>
    <property type="evidence" value="ECO:0007669"/>
    <property type="project" value="UniProtKB-UniRule"/>
</dbReference>
<evidence type="ECO:0000256" key="4">
    <source>
        <dbReference type="ARBA" id="ARBA00022723"/>
    </source>
</evidence>
<evidence type="ECO:0000256" key="6">
    <source>
        <dbReference type="HAMAP-Rule" id="MF_01974"/>
    </source>
</evidence>
<dbReference type="InterPro" id="IPR036005">
    <property type="entry name" value="Creatinase/aminopeptidase-like"/>
</dbReference>
<dbReference type="GO" id="GO:0005829">
    <property type="term" value="C:cytosol"/>
    <property type="evidence" value="ECO:0007669"/>
    <property type="project" value="TreeGrafter"/>
</dbReference>
<feature type="binding site" evidence="6">
    <location>
        <position position="77"/>
    </location>
    <ligand>
        <name>substrate</name>
    </ligand>
</feature>
<keyword evidence="2 6" id="KW-0031">Aminopeptidase</keyword>
<sequence length="257" mass="27686">MIQIKNAAELQKMRKACAISAAALKAGGEAIEPGITTAEIDKIIYDFIVRHGARPNFLHLYGFPATACISVNDTVIHGIPSKQQQIRPGDIVSIDTGCKIDGFNGDNACTYGCGKLDLEAQRLLDVTKESLHRGIEMARGGNRVGDIGHAVQTYVEENGFSVVRTFVGHGVGKELHEDPEVPNFGNAGRGPRLVPGMCIAIEPMVCQYKYAVKTLKDGWTVKTCDGGLAAHFEHTMAITTAGAEVLTHGWEEPGWTL</sequence>
<evidence type="ECO:0000256" key="1">
    <source>
        <dbReference type="ARBA" id="ARBA00002521"/>
    </source>
</evidence>
<accession>A0A943DFI2</accession>
<dbReference type="PROSITE" id="PS00680">
    <property type="entry name" value="MAP_1"/>
    <property type="match status" value="1"/>
</dbReference>
<keyword evidence="3 6" id="KW-0645">Protease</keyword>
<name>A0A943DFI2_9FIRM</name>
<feature type="binding site" evidence="6">
    <location>
        <position position="233"/>
    </location>
    <ligand>
        <name>a divalent metal cation</name>
        <dbReference type="ChEBI" id="CHEBI:60240"/>
        <label>2</label>
        <note>catalytic</note>
    </ligand>
</feature>
<dbReference type="Pfam" id="PF00557">
    <property type="entry name" value="Peptidase_M24"/>
    <property type="match status" value="1"/>
</dbReference>
<comment type="function">
    <text evidence="1 6">Removes the N-terminal methionine from nascent proteins. The N-terminal methionine is often cleaved when the second residue in the primary sequence is small and uncharged (Met-Ala-, Cys, Gly, Pro, Ser, Thr, or Val). Requires deformylation of the N(alpha)-formylated initiator methionine before it can be hydrolyzed.</text>
</comment>
<comment type="catalytic activity">
    <reaction evidence="6 7">
        <text>Release of N-terminal amino acids, preferentially methionine, from peptides and arylamides.</text>
        <dbReference type="EC" id="3.4.11.18"/>
    </reaction>
</comment>
<reference evidence="9" key="1">
    <citation type="submission" date="2021-02" db="EMBL/GenBank/DDBJ databases">
        <title>Infant gut strain persistence is associated with maternal origin, phylogeny, and functional potential including surface adhesion and iron acquisition.</title>
        <authorList>
            <person name="Lou Y.C."/>
        </authorList>
    </citation>
    <scope>NUCLEOTIDE SEQUENCE</scope>
    <source>
        <strain evidence="9">L3_101_000M1_dasL3_101_000M1_concoct_87</strain>
    </source>
</reference>
<organism evidence="9 10">
    <name type="scientific">Subdoligranulum variabile</name>
    <dbReference type="NCBI Taxonomy" id="214851"/>
    <lineage>
        <taxon>Bacteria</taxon>
        <taxon>Bacillati</taxon>
        <taxon>Bacillota</taxon>
        <taxon>Clostridia</taxon>
        <taxon>Eubacteriales</taxon>
        <taxon>Oscillospiraceae</taxon>
        <taxon>Subdoligranulum</taxon>
    </lineage>
</organism>
<dbReference type="GO" id="GO:0006508">
    <property type="term" value="P:proteolysis"/>
    <property type="evidence" value="ECO:0007669"/>
    <property type="project" value="UniProtKB-KW"/>
</dbReference>
<evidence type="ECO:0000256" key="7">
    <source>
        <dbReference type="RuleBase" id="RU003653"/>
    </source>
</evidence>
<evidence type="ECO:0000313" key="9">
    <source>
        <dbReference type="EMBL" id="MBS5331588.1"/>
    </source>
</evidence>
<dbReference type="EMBL" id="JAGZGG010000004">
    <property type="protein sequence ID" value="MBS5331588.1"/>
    <property type="molecule type" value="Genomic_DNA"/>
</dbReference>
<evidence type="ECO:0000259" key="8">
    <source>
        <dbReference type="Pfam" id="PF00557"/>
    </source>
</evidence>